<name>A0A4S4LR21_9APHY</name>
<comment type="caution">
    <text evidence="1">The sequence shown here is derived from an EMBL/GenBank/DDBJ whole genome shotgun (WGS) entry which is preliminary data.</text>
</comment>
<feature type="non-terminal residue" evidence="1">
    <location>
        <position position="1"/>
    </location>
</feature>
<evidence type="ECO:0000313" key="1">
    <source>
        <dbReference type="EMBL" id="THH14779.1"/>
    </source>
</evidence>
<accession>A0A4S4LR21</accession>
<protein>
    <submittedName>
        <fullName evidence="1">Uncharacterized protein</fullName>
    </submittedName>
</protein>
<sequence length="116" mass="11620">TPRRQVTFADMAESDGNNNAVGISTGAEIGGTWVANSGVREAVVTDDECVSPVSICGPSAQLAVSSLLIPRATSLTTAVGISTGAEIGGTWVANSGVREAVVTNTLGNTISGDSVR</sequence>
<evidence type="ECO:0000313" key="2">
    <source>
        <dbReference type="Proteomes" id="UP000308730"/>
    </source>
</evidence>
<reference evidence="1 2" key="1">
    <citation type="submission" date="2019-02" db="EMBL/GenBank/DDBJ databases">
        <title>Genome sequencing of the rare red list fungi Antrodiella citrinella (Flaviporus citrinellus).</title>
        <authorList>
            <person name="Buettner E."/>
            <person name="Kellner H."/>
        </authorList>
    </citation>
    <scope>NUCLEOTIDE SEQUENCE [LARGE SCALE GENOMIC DNA]</scope>
    <source>
        <strain evidence="1 2">DSM 108506</strain>
    </source>
</reference>
<dbReference type="EMBL" id="SGPM01000893">
    <property type="protein sequence ID" value="THH14779.1"/>
    <property type="molecule type" value="Genomic_DNA"/>
</dbReference>
<dbReference type="AlphaFoldDB" id="A0A4S4LR21"/>
<proteinExistence type="predicted"/>
<keyword evidence="2" id="KW-1185">Reference proteome</keyword>
<organism evidence="1 2">
    <name type="scientific">Antrodiella citrinella</name>
    <dbReference type="NCBI Taxonomy" id="2447956"/>
    <lineage>
        <taxon>Eukaryota</taxon>
        <taxon>Fungi</taxon>
        <taxon>Dikarya</taxon>
        <taxon>Basidiomycota</taxon>
        <taxon>Agaricomycotina</taxon>
        <taxon>Agaricomycetes</taxon>
        <taxon>Polyporales</taxon>
        <taxon>Steccherinaceae</taxon>
        <taxon>Antrodiella</taxon>
    </lineage>
</organism>
<gene>
    <name evidence="1" type="ORF">EUX98_g9564</name>
</gene>
<dbReference type="Proteomes" id="UP000308730">
    <property type="component" value="Unassembled WGS sequence"/>
</dbReference>